<dbReference type="AlphaFoldDB" id="A0A7C8UYK7"/>
<sequence length="151" mass="16388">MERGWDDLSLIRLVYVPKATLPPKSFHDVNSPQSVHDHVSSPLDTLITPSSFLASFVPPHLTESTEAVLAGPTSARDIPSAAIHNIATARHAIPLPLPMIVLILNSWAFIERVLTHINICPVPAWGSGARDNTRTSIDASVTNFDPVINDD</sequence>
<proteinExistence type="predicted"/>
<dbReference type="EMBL" id="WIWS01000013">
    <property type="protein sequence ID" value="KAF3225821.1"/>
    <property type="molecule type" value="Genomic_DNA"/>
</dbReference>
<gene>
    <name evidence="1" type="ORF">TWF106_001694</name>
</gene>
<evidence type="ECO:0000313" key="2">
    <source>
        <dbReference type="Proteomes" id="UP000472727"/>
    </source>
</evidence>
<name>A0A7C8UYK7_ORBOL</name>
<reference evidence="1 2" key="1">
    <citation type="submission" date="2019-06" db="EMBL/GenBank/DDBJ databases">
        <authorList>
            <person name="Palmer J.M."/>
        </authorList>
    </citation>
    <scope>NUCLEOTIDE SEQUENCE [LARGE SCALE GENOMIC DNA]</scope>
    <source>
        <strain evidence="1 2">TWF106</strain>
    </source>
</reference>
<organism evidence="1 2">
    <name type="scientific">Orbilia oligospora</name>
    <name type="common">Nematode-trapping fungus</name>
    <name type="synonym">Arthrobotrys oligospora</name>
    <dbReference type="NCBI Taxonomy" id="2813651"/>
    <lineage>
        <taxon>Eukaryota</taxon>
        <taxon>Fungi</taxon>
        <taxon>Dikarya</taxon>
        <taxon>Ascomycota</taxon>
        <taxon>Pezizomycotina</taxon>
        <taxon>Orbiliomycetes</taxon>
        <taxon>Orbiliales</taxon>
        <taxon>Orbiliaceae</taxon>
        <taxon>Orbilia</taxon>
    </lineage>
</organism>
<protein>
    <submittedName>
        <fullName evidence="1">Uncharacterized protein</fullName>
    </submittedName>
</protein>
<accession>A0A7C8UYK7</accession>
<dbReference type="Proteomes" id="UP000472727">
    <property type="component" value="Unassembled WGS sequence"/>
</dbReference>
<comment type="caution">
    <text evidence="1">The sequence shown here is derived from an EMBL/GenBank/DDBJ whole genome shotgun (WGS) entry which is preliminary data.</text>
</comment>
<evidence type="ECO:0000313" key="1">
    <source>
        <dbReference type="EMBL" id="KAF3225821.1"/>
    </source>
</evidence>